<proteinExistence type="inferred from homology"/>
<sequence>MPFTRRQFNRLAGLAAVSPWFPRLDASGAEAPPEPQRLRWCIVALGRISMDHFMPAVKTTQTSVITALVSGHRPKAEQQAALYGVPSSAIYSYDNMDEIAHNRNIDAVYIALPNSMHAEYTIRAAKAGKHVLCEKPMATSVDDCRAMIAACKEANVKLMIAYRCQYEPSNLRAIELIRSGKLGTIQAIESANGFNIRAGEWRLDKKLAGGGPLMDMGVYSLNGCRYLTGEEPAEIKAVSSVIDHDGRFNEVEENVSWTMKFPSGIVASCNTSYGAGMNGFYRVHGSKGTLEMESAFGYQGQHLTAQLPNHENIDELNPARDPSQFVNEANYFASCVFENKTPKTAGEEGLRDVELISEIYKSSGRPGL</sequence>
<evidence type="ECO:0000313" key="5">
    <source>
        <dbReference type="EMBL" id="RFU16180.1"/>
    </source>
</evidence>
<evidence type="ECO:0000313" key="6">
    <source>
        <dbReference type="Proteomes" id="UP000264702"/>
    </source>
</evidence>
<comment type="caution">
    <text evidence="5">The sequence shown here is derived from an EMBL/GenBank/DDBJ whole genome shotgun (WGS) entry which is preliminary data.</text>
</comment>
<dbReference type="PANTHER" id="PTHR22604:SF105">
    <property type="entry name" value="TRANS-1,2-DIHYDROBENZENE-1,2-DIOL DEHYDROGENASE"/>
    <property type="match status" value="1"/>
</dbReference>
<gene>
    <name evidence="5" type="ORF">D0Y96_12255</name>
</gene>
<dbReference type="AlphaFoldDB" id="A0A372IMJ0"/>
<keyword evidence="2" id="KW-0560">Oxidoreductase</keyword>
<evidence type="ECO:0000259" key="4">
    <source>
        <dbReference type="Pfam" id="PF22725"/>
    </source>
</evidence>
<dbReference type="InterPro" id="IPR050984">
    <property type="entry name" value="Gfo/Idh/MocA_domain"/>
</dbReference>
<dbReference type="OrthoDB" id="9815825at2"/>
<dbReference type="Pfam" id="PF22725">
    <property type="entry name" value="GFO_IDH_MocA_C3"/>
    <property type="match status" value="1"/>
</dbReference>
<dbReference type="PANTHER" id="PTHR22604">
    <property type="entry name" value="OXIDOREDUCTASES"/>
    <property type="match status" value="1"/>
</dbReference>
<dbReference type="EMBL" id="QVQT01000004">
    <property type="protein sequence ID" value="RFU16180.1"/>
    <property type="molecule type" value="Genomic_DNA"/>
</dbReference>
<dbReference type="Pfam" id="PF01408">
    <property type="entry name" value="GFO_IDH_MocA"/>
    <property type="match status" value="1"/>
</dbReference>
<dbReference type="SUPFAM" id="SSF55347">
    <property type="entry name" value="Glyceraldehyde-3-phosphate dehydrogenase-like, C-terminal domain"/>
    <property type="match status" value="1"/>
</dbReference>
<dbReference type="InterPro" id="IPR000683">
    <property type="entry name" value="Gfo/Idh/MocA-like_OxRdtase_N"/>
</dbReference>
<dbReference type="InterPro" id="IPR008354">
    <property type="entry name" value="Glc-Fru_OxRdtase_bac"/>
</dbReference>
<dbReference type="InterPro" id="IPR055170">
    <property type="entry name" value="GFO_IDH_MocA-like_dom"/>
</dbReference>
<organism evidence="5 6">
    <name type="scientific">Paracidobacterium acidisoli</name>
    <dbReference type="NCBI Taxonomy" id="2303751"/>
    <lineage>
        <taxon>Bacteria</taxon>
        <taxon>Pseudomonadati</taxon>
        <taxon>Acidobacteriota</taxon>
        <taxon>Terriglobia</taxon>
        <taxon>Terriglobales</taxon>
        <taxon>Acidobacteriaceae</taxon>
        <taxon>Paracidobacterium</taxon>
    </lineage>
</organism>
<dbReference type="GO" id="GO:0016491">
    <property type="term" value="F:oxidoreductase activity"/>
    <property type="evidence" value="ECO:0007669"/>
    <property type="project" value="UniProtKB-KW"/>
</dbReference>
<dbReference type="Proteomes" id="UP000264702">
    <property type="component" value="Unassembled WGS sequence"/>
</dbReference>
<dbReference type="InterPro" id="IPR036291">
    <property type="entry name" value="NAD(P)-bd_dom_sf"/>
</dbReference>
<dbReference type="Gene3D" id="3.40.50.720">
    <property type="entry name" value="NAD(P)-binding Rossmann-like Domain"/>
    <property type="match status" value="1"/>
</dbReference>
<reference evidence="5 6" key="1">
    <citation type="submission" date="2018-08" db="EMBL/GenBank/DDBJ databases">
        <title>Acidipila sp. 4G-K13, an acidobacterium isolated from forest soil.</title>
        <authorList>
            <person name="Gao Z.-H."/>
            <person name="Qiu L.-H."/>
        </authorList>
    </citation>
    <scope>NUCLEOTIDE SEQUENCE [LARGE SCALE GENOMIC DNA]</scope>
    <source>
        <strain evidence="5 6">4G-K13</strain>
    </source>
</reference>
<feature type="domain" description="GFO/IDH/MocA-like oxidoreductase" evidence="4">
    <location>
        <begin position="172"/>
        <end position="291"/>
    </location>
</feature>
<protein>
    <submittedName>
        <fullName evidence="5">Gfo/Idh/MocA family oxidoreductase</fullName>
    </submittedName>
</protein>
<dbReference type="GO" id="GO:0000166">
    <property type="term" value="F:nucleotide binding"/>
    <property type="evidence" value="ECO:0007669"/>
    <property type="project" value="InterPro"/>
</dbReference>
<dbReference type="PRINTS" id="PR01775">
    <property type="entry name" value="GLFROXRDTASE"/>
</dbReference>
<dbReference type="SUPFAM" id="SSF51735">
    <property type="entry name" value="NAD(P)-binding Rossmann-fold domains"/>
    <property type="match status" value="1"/>
</dbReference>
<name>A0A372IMJ0_9BACT</name>
<accession>A0A372IMJ0</accession>
<evidence type="ECO:0000259" key="3">
    <source>
        <dbReference type="Pfam" id="PF01408"/>
    </source>
</evidence>
<dbReference type="PROSITE" id="PS51318">
    <property type="entry name" value="TAT"/>
    <property type="match status" value="1"/>
</dbReference>
<comment type="similarity">
    <text evidence="1">Belongs to the Gfo/Idh/MocA family.</text>
</comment>
<evidence type="ECO:0000256" key="1">
    <source>
        <dbReference type="ARBA" id="ARBA00010928"/>
    </source>
</evidence>
<dbReference type="Gene3D" id="3.30.360.10">
    <property type="entry name" value="Dihydrodipicolinate Reductase, domain 2"/>
    <property type="match status" value="1"/>
</dbReference>
<dbReference type="RefSeq" id="WP_117300272.1">
    <property type="nucleotide sequence ID" value="NZ_QVQT02000004.1"/>
</dbReference>
<keyword evidence="6" id="KW-1185">Reference proteome</keyword>
<feature type="domain" description="Gfo/Idh/MocA-like oxidoreductase N-terminal" evidence="3">
    <location>
        <begin position="39"/>
        <end position="162"/>
    </location>
</feature>
<dbReference type="InterPro" id="IPR006311">
    <property type="entry name" value="TAT_signal"/>
</dbReference>
<evidence type="ECO:0000256" key="2">
    <source>
        <dbReference type="ARBA" id="ARBA00023002"/>
    </source>
</evidence>